<protein>
    <submittedName>
        <fullName evidence="2">Uncharacterized protein</fullName>
    </submittedName>
</protein>
<gene>
    <name evidence="2" type="ORF">CCMP2556_LOCUS8119</name>
</gene>
<proteinExistence type="predicted"/>
<dbReference type="Proteomes" id="UP001642484">
    <property type="component" value="Unassembled WGS sequence"/>
</dbReference>
<evidence type="ECO:0000313" key="2">
    <source>
        <dbReference type="EMBL" id="CAK9005587.1"/>
    </source>
</evidence>
<dbReference type="EMBL" id="CAXAMN010003669">
    <property type="protein sequence ID" value="CAK9005587.1"/>
    <property type="molecule type" value="Genomic_DNA"/>
</dbReference>
<evidence type="ECO:0000313" key="3">
    <source>
        <dbReference type="Proteomes" id="UP001642484"/>
    </source>
</evidence>
<feature type="compositionally biased region" description="Basic and acidic residues" evidence="1">
    <location>
        <begin position="245"/>
        <end position="266"/>
    </location>
</feature>
<name>A0ABP0IU22_9DINO</name>
<accession>A0ABP0IU22</accession>
<comment type="caution">
    <text evidence="2">The sequence shown here is derived from an EMBL/GenBank/DDBJ whole genome shotgun (WGS) entry which is preliminary data.</text>
</comment>
<feature type="region of interest" description="Disordered" evidence="1">
    <location>
        <begin position="245"/>
        <end position="284"/>
    </location>
</feature>
<evidence type="ECO:0000256" key="1">
    <source>
        <dbReference type="SAM" id="MobiDB-lite"/>
    </source>
</evidence>
<reference evidence="2 3" key="1">
    <citation type="submission" date="2024-02" db="EMBL/GenBank/DDBJ databases">
        <authorList>
            <person name="Chen Y."/>
            <person name="Shah S."/>
            <person name="Dougan E. K."/>
            <person name="Thang M."/>
            <person name="Chan C."/>
        </authorList>
    </citation>
    <scope>NUCLEOTIDE SEQUENCE [LARGE SCALE GENOMIC DNA]</scope>
</reference>
<sequence>MAPDTVTFKNCFKIRKQDDDKDTTPVPHSFNFMARQDLPNQGLGMDKVERIPRAMRNPAESHRDIFALVKSRMASTSLAQDPLLCMPGSLQAKAEEFIKLANREDCPKQSWKIEDERRQELSLLCKAIKRDYPHMHRACAWYASMDDAANPAPVPDLAFLRSVIGQRNLGDHIISIFPEKSQLHQAIDELVNTEPPLKRHLTLAPNASTDEFWLGLGSFDYTPEGKNGCRRLRCPSEMMTILHDHYDDYPHQKAKKEEEEDRVKKEEEEDEGASDDDKAAEAGDDDEDFLIRDIRYKLETELSLKDRGLKTRSITWVFEPETVYGKRDGTMPGIAIISRNSGNLFKQTKGWKTGTIHSVPMLARNSMYKPDMATWTGMPLPHLGRAFTDVQEMRQAAGGTGFIHETLKSFSIPTSKATILVDLYGYDGALAMASLEDLADGKTSACGTMCLDNSGSDIMCRLGNTLYSSARAGRVSLTGFPDISPIVASIKSGAPTNSEKTYKVTSQVANRLMILQSLATKFIEEPTTKDRAEAEIASHNERFNKDGQYLLSESNKDAEAPQADEPAAKRVKLEECTEQHVSTLKNVGRNQFLDKRELLHGPNV</sequence>
<keyword evidence="3" id="KW-1185">Reference proteome</keyword>
<organism evidence="2 3">
    <name type="scientific">Durusdinium trenchii</name>
    <dbReference type="NCBI Taxonomy" id="1381693"/>
    <lineage>
        <taxon>Eukaryota</taxon>
        <taxon>Sar</taxon>
        <taxon>Alveolata</taxon>
        <taxon>Dinophyceae</taxon>
        <taxon>Suessiales</taxon>
        <taxon>Symbiodiniaceae</taxon>
        <taxon>Durusdinium</taxon>
    </lineage>
</organism>